<protein>
    <recommendedName>
        <fullName evidence="2 4">acylphosphatase</fullName>
        <ecNumber evidence="2 4">3.6.1.7</ecNumber>
    </recommendedName>
</protein>
<dbReference type="InterPro" id="IPR020456">
    <property type="entry name" value="Acylphosphatase"/>
</dbReference>
<evidence type="ECO:0000256" key="1">
    <source>
        <dbReference type="ARBA" id="ARBA00005614"/>
    </source>
</evidence>
<dbReference type="STRING" id="655015.B1812_12990"/>
<accession>A0A1W6MWB0</accession>
<dbReference type="Proteomes" id="UP000193978">
    <property type="component" value="Chromosome"/>
</dbReference>
<organism evidence="7 8">
    <name type="scientific">Methylocystis bryophila</name>
    <dbReference type="NCBI Taxonomy" id="655015"/>
    <lineage>
        <taxon>Bacteria</taxon>
        <taxon>Pseudomonadati</taxon>
        <taxon>Pseudomonadota</taxon>
        <taxon>Alphaproteobacteria</taxon>
        <taxon>Hyphomicrobiales</taxon>
        <taxon>Methylocystaceae</taxon>
        <taxon>Methylocystis</taxon>
    </lineage>
</organism>
<dbReference type="Pfam" id="PF00708">
    <property type="entry name" value="Acylphosphatase"/>
    <property type="match status" value="1"/>
</dbReference>
<dbReference type="OrthoDB" id="5295388at2"/>
<name>A0A1W6MWB0_9HYPH</name>
<dbReference type="InterPro" id="IPR036046">
    <property type="entry name" value="Acylphosphatase-like_dom_sf"/>
</dbReference>
<dbReference type="InterPro" id="IPR017968">
    <property type="entry name" value="Acylphosphatase_CS"/>
</dbReference>
<keyword evidence="4" id="KW-0378">Hydrolase</keyword>
<dbReference type="InterPro" id="IPR001792">
    <property type="entry name" value="Acylphosphatase-like_dom"/>
</dbReference>
<dbReference type="PROSITE" id="PS51160">
    <property type="entry name" value="ACYLPHOSPHATASE_3"/>
    <property type="match status" value="1"/>
</dbReference>
<evidence type="ECO:0000256" key="3">
    <source>
        <dbReference type="ARBA" id="ARBA00047645"/>
    </source>
</evidence>
<dbReference type="GO" id="GO:0003998">
    <property type="term" value="F:acylphosphatase activity"/>
    <property type="evidence" value="ECO:0007669"/>
    <property type="project" value="UniProtKB-EC"/>
</dbReference>
<evidence type="ECO:0000259" key="6">
    <source>
        <dbReference type="PROSITE" id="PS51160"/>
    </source>
</evidence>
<dbReference type="PANTHER" id="PTHR47268:SF4">
    <property type="entry name" value="ACYLPHOSPHATASE"/>
    <property type="match status" value="1"/>
</dbReference>
<dbReference type="KEGG" id="mbry:B1812_12990"/>
<evidence type="ECO:0000256" key="5">
    <source>
        <dbReference type="RuleBase" id="RU004168"/>
    </source>
</evidence>
<dbReference type="EC" id="3.6.1.7" evidence="2 4"/>
<keyword evidence="8" id="KW-1185">Reference proteome</keyword>
<dbReference type="EMBL" id="CP019948">
    <property type="protein sequence ID" value="ARN81845.1"/>
    <property type="molecule type" value="Genomic_DNA"/>
</dbReference>
<dbReference type="Gene3D" id="3.30.70.100">
    <property type="match status" value="1"/>
</dbReference>
<reference evidence="7 8" key="1">
    <citation type="submission" date="2017-02" db="EMBL/GenBank/DDBJ databases">
        <authorList>
            <person name="Peterson S.W."/>
        </authorList>
    </citation>
    <scope>NUCLEOTIDE SEQUENCE [LARGE SCALE GENOMIC DNA]</scope>
    <source>
        <strain evidence="7 8">S285</strain>
    </source>
</reference>
<evidence type="ECO:0000256" key="4">
    <source>
        <dbReference type="PROSITE-ProRule" id="PRU00520"/>
    </source>
</evidence>
<evidence type="ECO:0000313" key="8">
    <source>
        <dbReference type="Proteomes" id="UP000193978"/>
    </source>
</evidence>
<evidence type="ECO:0000313" key="7">
    <source>
        <dbReference type="EMBL" id="ARN81845.1"/>
    </source>
</evidence>
<evidence type="ECO:0000256" key="2">
    <source>
        <dbReference type="ARBA" id="ARBA00012150"/>
    </source>
</evidence>
<proteinExistence type="inferred from homology"/>
<dbReference type="PANTHER" id="PTHR47268">
    <property type="entry name" value="ACYLPHOSPHATASE"/>
    <property type="match status" value="1"/>
</dbReference>
<gene>
    <name evidence="7" type="ORF">B1812_12990</name>
</gene>
<dbReference type="AlphaFoldDB" id="A0A1W6MWB0"/>
<dbReference type="SUPFAM" id="SSF54975">
    <property type="entry name" value="Acylphosphatase/BLUF domain-like"/>
    <property type="match status" value="1"/>
</dbReference>
<comment type="catalytic activity">
    <reaction evidence="3 4">
        <text>an acyl phosphate + H2O = a carboxylate + phosphate + H(+)</text>
        <dbReference type="Rhea" id="RHEA:14965"/>
        <dbReference type="ChEBI" id="CHEBI:15377"/>
        <dbReference type="ChEBI" id="CHEBI:15378"/>
        <dbReference type="ChEBI" id="CHEBI:29067"/>
        <dbReference type="ChEBI" id="CHEBI:43474"/>
        <dbReference type="ChEBI" id="CHEBI:59918"/>
        <dbReference type="EC" id="3.6.1.7"/>
    </reaction>
</comment>
<dbReference type="RefSeq" id="WP_085771962.1">
    <property type="nucleotide sequence ID" value="NZ_AP027149.1"/>
</dbReference>
<feature type="domain" description="Acylphosphatase-like" evidence="6">
    <location>
        <begin position="5"/>
        <end position="93"/>
    </location>
</feature>
<dbReference type="PROSITE" id="PS00150">
    <property type="entry name" value="ACYLPHOSPHATASE_1"/>
    <property type="match status" value="1"/>
</dbReference>
<sequence length="95" mass="10106">MRRKALRIIVSGRVQGVGFRAFLAHAAARLELSGFARNRGQDEVETLVAGEATALEDFARLARHGPPGARVESYREEEASAAEAGEAGFVVAPSV</sequence>
<comment type="similarity">
    <text evidence="1 5">Belongs to the acylphosphatase family.</text>
</comment>
<feature type="active site" evidence="4">
    <location>
        <position position="38"/>
    </location>
</feature>
<feature type="active site" evidence="4">
    <location>
        <position position="20"/>
    </location>
</feature>